<dbReference type="Proteomes" id="UP000326950">
    <property type="component" value="Unassembled WGS sequence"/>
</dbReference>
<dbReference type="AlphaFoldDB" id="A0A5N6VCY5"/>
<accession>A0A5N6VCY5</accession>
<sequence>MPTSLLDLPNELLEHIVQLGLTYDNPPPNCPEPPYEGYVSGPRKAPCRSWSYGPRHVKYWRTQDWQSGCLTLLLLNRRIADIARRRLDQLVPVPCSLRLDVILANETDLLPTWCFLSKVCRRVDDITATFRIIGTSPTLEGRQQRFRPGDGTPPPILWSFYYILERFLEVGPLAEHILPTASPRIKRMPFTINRLNLDFVSSEQGTVAPPGLGIWNWLHGINSEDNMASCAWQSTDVASFLMRPEWLAGFIRRYIGYLLRMDGRVDLHGAMIFEYVGSIRIFVDGNLLEEYRLDHILKDLDFSWHYDVARRDSFARWKAKAYRVRQAAGLPIII</sequence>
<organism evidence="1 2">
    <name type="scientific">Aspergillus tamarii</name>
    <dbReference type="NCBI Taxonomy" id="41984"/>
    <lineage>
        <taxon>Eukaryota</taxon>
        <taxon>Fungi</taxon>
        <taxon>Dikarya</taxon>
        <taxon>Ascomycota</taxon>
        <taxon>Pezizomycotina</taxon>
        <taxon>Eurotiomycetes</taxon>
        <taxon>Eurotiomycetidae</taxon>
        <taxon>Eurotiales</taxon>
        <taxon>Aspergillaceae</taxon>
        <taxon>Aspergillus</taxon>
        <taxon>Aspergillus subgen. Circumdati</taxon>
    </lineage>
</organism>
<dbReference type="EMBL" id="ML738585">
    <property type="protein sequence ID" value="KAE8168557.1"/>
    <property type="molecule type" value="Genomic_DNA"/>
</dbReference>
<proteinExistence type="predicted"/>
<evidence type="ECO:0000313" key="2">
    <source>
        <dbReference type="Proteomes" id="UP000326950"/>
    </source>
</evidence>
<gene>
    <name evidence="1" type="ORF">BDV40DRAFT_251081</name>
</gene>
<dbReference type="OrthoDB" id="2823490at2759"/>
<evidence type="ECO:0000313" key="1">
    <source>
        <dbReference type="EMBL" id="KAE8168557.1"/>
    </source>
</evidence>
<name>A0A5N6VCY5_ASPTM</name>
<protein>
    <submittedName>
        <fullName evidence="1">Uncharacterized protein</fullName>
    </submittedName>
</protein>
<reference evidence="1 2" key="1">
    <citation type="submission" date="2019-04" db="EMBL/GenBank/DDBJ databases">
        <title>Friends and foes A comparative genomics study of 23 Aspergillus species from section Flavi.</title>
        <authorList>
            <consortium name="DOE Joint Genome Institute"/>
            <person name="Kjaerbolling I."/>
            <person name="Vesth T."/>
            <person name="Frisvad J.C."/>
            <person name="Nybo J.L."/>
            <person name="Theobald S."/>
            <person name="Kildgaard S."/>
            <person name="Isbrandt T."/>
            <person name="Kuo A."/>
            <person name="Sato A."/>
            <person name="Lyhne E.K."/>
            <person name="Kogle M.E."/>
            <person name="Wiebenga A."/>
            <person name="Kun R.S."/>
            <person name="Lubbers R.J."/>
            <person name="Makela M.R."/>
            <person name="Barry K."/>
            <person name="Chovatia M."/>
            <person name="Clum A."/>
            <person name="Daum C."/>
            <person name="Haridas S."/>
            <person name="He G."/>
            <person name="LaButti K."/>
            <person name="Lipzen A."/>
            <person name="Mondo S."/>
            <person name="Riley R."/>
            <person name="Salamov A."/>
            <person name="Simmons B.A."/>
            <person name="Magnuson J.K."/>
            <person name="Henrissat B."/>
            <person name="Mortensen U.H."/>
            <person name="Larsen T.O."/>
            <person name="Devries R.P."/>
            <person name="Grigoriev I.V."/>
            <person name="Machida M."/>
            <person name="Baker S.E."/>
            <person name="Andersen M.R."/>
        </authorList>
    </citation>
    <scope>NUCLEOTIDE SEQUENCE [LARGE SCALE GENOMIC DNA]</scope>
    <source>
        <strain evidence="1 2">CBS 117626</strain>
    </source>
</reference>
<keyword evidence="2" id="KW-1185">Reference proteome</keyword>